<dbReference type="Gene3D" id="1.10.10.1450">
    <property type="match status" value="1"/>
</dbReference>
<sequence length="139" mass="16186">MKKEFHVLIKYCFLKGKNTVEAKTWLDAEFPYTAPGKSTIKDWYDAQKRLLPTKTEKDHQQRLLHSVIGPFEGRNRRKTAAFKEIENAASLRQYTVSQIWAPSDYFLFSDLQRMLAGKKCSSNEEVIAETEAYFEAKDK</sequence>
<keyword evidence="2" id="KW-1185">Reference proteome</keyword>
<evidence type="ECO:0000313" key="1">
    <source>
        <dbReference type="EMBL" id="KAF7287817.1"/>
    </source>
</evidence>
<dbReference type="OrthoDB" id="10032414at2759"/>
<reference evidence="1" key="1">
    <citation type="submission" date="2020-08" db="EMBL/GenBank/DDBJ databases">
        <title>Genome sequencing and assembly of the red palm weevil Rhynchophorus ferrugineus.</title>
        <authorList>
            <person name="Dias G.B."/>
            <person name="Bergman C.M."/>
            <person name="Manee M."/>
        </authorList>
    </citation>
    <scope>NUCLEOTIDE SEQUENCE</scope>
    <source>
        <strain evidence="1">AA-2017</strain>
        <tissue evidence="1">Whole larva</tissue>
    </source>
</reference>
<dbReference type="EMBL" id="JAACXV010000002">
    <property type="protein sequence ID" value="KAF7287817.1"/>
    <property type="molecule type" value="Genomic_DNA"/>
</dbReference>
<dbReference type="AlphaFoldDB" id="A0A834J3M1"/>
<evidence type="ECO:0008006" key="3">
    <source>
        <dbReference type="Google" id="ProtNLM"/>
    </source>
</evidence>
<proteinExistence type="predicted"/>
<dbReference type="Proteomes" id="UP000625711">
    <property type="component" value="Unassembled WGS sequence"/>
</dbReference>
<gene>
    <name evidence="1" type="ORF">GWI33_000171</name>
</gene>
<organism evidence="1 2">
    <name type="scientific">Rhynchophorus ferrugineus</name>
    <name type="common">Red palm weevil</name>
    <name type="synonym">Curculio ferrugineus</name>
    <dbReference type="NCBI Taxonomy" id="354439"/>
    <lineage>
        <taxon>Eukaryota</taxon>
        <taxon>Metazoa</taxon>
        <taxon>Ecdysozoa</taxon>
        <taxon>Arthropoda</taxon>
        <taxon>Hexapoda</taxon>
        <taxon>Insecta</taxon>
        <taxon>Pterygota</taxon>
        <taxon>Neoptera</taxon>
        <taxon>Endopterygota</taxon>
        <taxon>Coleoptera</taxon>
        <taxon>Polyphaga</taxon>
        <taxon>Cucujiformia</taxon>
        <taxon>Curculionidae</taxon>
        <taxon>Dryophthorinae</taxon>
        <taxon>Rhynchophorus</taxon>
    </lineage>
</organism>
<accession>A0A834J3M1</accession>
<comment type="caution">
    <text evidence="1">The sequence shown here is derived from an EMBL/GenBank/DDBJ whole genome shotgun (WGS) entry which is preliminary data.</text>
</comment>
<name>A0A834J3M1_RHYFE</name>
<evidence type="ECO:0000313" key="2">
    <source>
        <dbReference type="Proteomes" id="UP000625711"/>
    </source>
</evidence>
<protein>
    <recommendedName>
        <fullName evidence="3">DUF4817 domain-containing protein</fullName>
    </recommendedName>
</protein>